<evidence type="ECO:0000256" key="3">
    <source>
        <dbReference type="SAM" id="MobiDB-lite"/>
    </source>
</evidence>
<organism evidence="6 7">
    <name type="scientific">Madurella mycetomatis</name>
    <dbReference type="NCBI Taxonomy" id="100816"/>
    <lineage>
        <taxon>Eukaryota</taxon>
        <taxon>Fungi</taxon>
        <taxon>Dikarya</taxon>
        <taxon>Ascomycota</taxon>
        <taxon>Pezizomycotina</taxon>
        <taxon>Sordariomycetes</taxon>
        <taxon>Sordariomycetidae</taxon>
        <taxon>Sordariales</taxon>
        <taxon>Sordariales incertae sedis</taxon>
        <taxon>Madurella</taxon>
    </lineage>
</organism>
<name>A0A175WFW7_9PEZI</name>
<keyword evidence="2" id="KW-0597">Phosphoprotein</keyword>
<feature type="region of interest" description="Disordered" evidence="3">
    <location>
        <begin position="832"/>
        <end position="859"/>
    </location>
</feature>
<keyword evidence="1" id="KW-0596">Phosphopantetheine</keyword>
<dbReference type="GO" id="GO:0044550">
    <property type="term" value="P:secondary metabolite biosynthetic process"/>
    <property type="evidence" value="ECO:0007669"/>
    <property type="project" value="TreeGrafter"/>
</dbReference>
<protein>
    <submittedName>
        <fullName evidence="6">Nonribosomal peptide synthetase 13</fullName>
    </submittedName>
</protein>
<keyword evidence="7" id="KW-1185">Reference proteome</keyword>
<dbReference type="AlphaFoldDB" id="A0A175WFW7"/>
<dbReference type="GO" id="GO:0005737">
    <property type="term" value="C:cytoplasm"/>
    <property type="evidence" value="ECO:0007669"/>
    <property type="project" value="TreeGrafter"/>
</dbReference>
<dbReference type="GO" id="GO:0003824">
    <property type="term" value="F:catalytic activity"/>
    <property type="evidence" value="ECO:0007669"/>
    <property type="project" value="InterPro"/>
</dbReference>
<dbReference type="InterPro" id="IPR000873">
    <property type="entry name" value="AMP-dep_synth/lig_dom"/>
</dbReference>
<evidence type="ECO:0000313" key="6">
    <source>
        <dbReference type="EMBL" id="KXX82668.1"/>
    </source>
</evidence>
<feature type="domain" description="AMP-dependent synthetase/ligase" evidence="4">
    <location>
        <begin position="474"/>
        <end position="825"/>
    </location>
</feature>
<dbReference type="OrthoDB" id="416786at2759"/>
<evidence type="ECO:0000313" key="7">
    <source>
        <dbReference type="Proteomes" id="UP000078237"/>
    </source>
</evidence>
<dbReference type="Pfam" id="PF00501">
    <property type="entry name" value="AMP-binding"/>
    <property type="match status" value="1"/>
</dbReference>
<sequence>MSRADIDDATLYELAKTCNVPANQIEDVYACVHQQLDQMSDARYERFQIVLSFGPEIDLGRWCEVLGRVVAMNPVLRTRIVHCPNLGSLQVVINEDHTTERFSGMDLDQYLHDDQTRRLGYGDALLRTAFVDRNFVVSMHHAIMDYWSTTTLLREDLILGYISHPDPPQRRPPFKDFVKHCMSIDEATATSFWASRLGKRIPTIFPPLKRAGYTPYPDQMVTQELSLKGRVGIDKIPATHVPSFVEAAWALTAASYADSDSIAYGFVLSGRSSTAGGGLDTTFLGPAHAEVPVQVNLGQRSTMTVEQFVRDRATSIRQLQAHPAIQYGLQNIAKVSEPARVASGFQTLLNIIPILPSALPTAKNEKESSIIRMDRMVWRAKGYVALMVRCKILDFSDHGILVEARYDPAVIEEVQLRRVLNQFEHTLHTLLDAPPQTKLDKLSLLNSHDQAEVLAWNRALAAEEKRTLHQLFIARARASPESTAVRVADGSLISYRELDQTSDRLAHELRRRGVVPGNLVPFIMEKSLSAIVALLATLKAGGVCMPLNPDDLALIRRAITSSLTMAKTTPDLLLASPTTHTTTAGLVPQVFTVSTESIARLPEADIHSPLPDGREFSHELAYIITTSGTSTGSPKCVGLDHRSLVSTLDSIAEGLGWPDSGMRMLHFAGYESGTSIYEIFGTFLSGGCLCIPPPPPSTGDLTQNVCEFINSMEVNWALLTPTVLRRISPSDVPTLRSVLSTGETIDPRTFKSWVEAPEAKTRFFSSYGTTETSAFNTVTELTPGSDSSSIGTSLAASRIWIVNPQTPQLELAPIGSVGEIIVQSIGSPARRYLEDSPKKTGSASASFLSQPPTWAPPADQETRWFRTRDLAKYNPDGSISLIGRQENRIKIASTGRIVQLDEVERVLLGCEAIRDVVVQTKIVAGRTQLVAVVSMALAGSHQHPGHEDGVDNEAGLEDVKAYANSKLPTDMVPTVWYAVGRPLVRTALGKVDKAAVRELVKTLRR</sequence>
<evidence type="ECO:0000256" key="2">
    <source>
        <dbReference type="ARBA" id="ARBA00022553"/>
    </source>
</evidence>
<dbReference type="GO" id="GO:0043041">
    <property type="term" value="P:amino acid activation for nonribosomal peptide biosynthetic process"/>
    <property type="evidence" value="ECO:0007669"/>
    <property type="project" value="TreeGrafter"/>
</dbReference>
<dbReference type="PANTHER" id="PTHR45527">
    <property type="entry name" value="NONRIBOSOMAL PEPTIDE SYNTHETASE"/>
    <property type="match status" value="1"/>
</dbReference>
<dbReference type="Proteomes" id="UP000078237">
    <property type="component" value="Unassembled WGS sequence"/>
</dbReference>
<accession>A0A175WFW7</accession>
<gene>
    <name evidence="6" type="ORF">MMYC01_201093</name>
</gene>
<reference evidence="6 7" key="1">
    <citation type="journal article" date="2016" name="Genome Announc.">
        <title>Genome Sequence of Madurella mycetomatis mm55, Isolated from a Human Mycetoma Case in Sudan.</title>
        <authorList>
            <person name="Smit S."/>
            <person name="Derks M.F."/>
            <person name="Bervoets S."/>
            <person name="Fahal A."/>
            <person name="van Leeuwen W."/>
            <person name="van Belkum A."/>
            <person name="van de Sande W.W."/>
        </authorList>
    </citation>
    <scope>NUCLEOTIDE SEQUENCE [LARGE SCALE GENOMIC DNA]</scope>
    <source>
        <strain evidence="7">mm55</strain>
    </source>
</reference>
<comment type="caution">
    <text evidence="6">The sequence shown here is derived from an EMBL/GenBank/DDBJ whole genome shotgun (WGS) entry which is preliminary data.</text>
</comment>
<dbReference type="EMBL" id="LCTW02000010">
    <property type="protein sequence ID" value="KXX82668.1"/>
    <property type="molecule type" value="Genomic_DNA"/>
</dbReference>
<dbReference type="PANTHER" id="PTHR45527:SF1">
    <property type="entry name" value="FATTY ACID SYNTHASE"/>
    <property type="match status" value="1"/>
</dbReference>
<dbReference type="VEuPathDB" id="FungiDB:MMYC01_201093"/>
<feature type="compositionally biased region" description="Polar residues" evidence="3">
    <location>
        <begin position="839"/>
        <end position="852"/>
    </location>
</feature>
<dbReference type="Gene3D" id="3.30.559.10">
    <property type="entry name" value="Chloramphenicol acetyltransferase-like domain"/>
    <property type="match status" value="1"/>
</dbReference>
<dbReference type="SUPFAM" id="SSF52777">
    <property type="entry name" value="CoA-dependent acyltransferases"/>
    <property type="match status" value="2"/>
</dbReference>
<evidence type="ECO:0000259" key="4">
    <source>
        <dbReference type="Pfam" id="PF00501"/>
    </source>
</evidence>
<dbReference type="STRING" id="100816.A0A175WFW7"/>
<dbReference type="InterPro" id="IPR023213">
    <property type="entry name" value="CAT-like_dom_sf"/>
</dbReference>
<dbReference type="Gene3D" id="3.30.300.30">
    <property type="match status" value="1"/>
</dbReference>
<proteinExistence type="predicted"/>
<dbReference type="GO" id="GO:0031177">
    <property type="term" value="F:phosphopantetheine binding"/>
    <property type="evidence" value="ECO:0007669"/>
    <property type="project" value="TreeGrafter"/>
</dbReference>
<dbReference type="Gene3D" id="3.30.559.30">
    <property type="entry name" value="Nonribosomal peptide synthetase, condensation domain"/>
    <property type="match status" value="1"/>
</dbReference>
<evidence type="ECO:0000259" key="5">
    <source>
        <dbReference type="Pfam" id="PF00668"/>
    </source>
</evidence>
<dbReference type="InterPro" id="IPR045851">
    <property type="entry name" value="AMP-bd_C_sf"/>
</dbReference>
<dbReference type="InterPro" id="IPR042099">
    <property type="entry name" value="ANL_N_sf"/>
</dbReference>
<feature type="domain" description="Condensation" evidence="5">
    <location>
        <begin position="47"/>
        <end position="452"/>
    </location>
</feature>
<dbReference type="SUPFAM" id="SSF56801">
    <property type="entry name" value="Acetyl-CoA synthetase-like"/>
    <property type="match status" value="1"/>
</dbReference>
<dbReference type="Gene3D" id="3.40.50.12780">
    <property type="entry name" value="N-terminal domain of ligase-like"/>
    <property type="match status" value="1"/>
</dbReference>
<evidence type="ECO:0000256" key="1">
    <source>
        <dbReference type="ARBA" id="ARBA00022450"/>
    </source>
</evidence>
<dbReference type="Pfam" id="PF00668">
    <property type="entry name" value="Condensation"/>
    <property type="match status" value="1"/>
</dbReference>
<dbReference type="InterPro" id="IPR001242">
    <property type="entry name" value="Condensation_dom"/>
</dbReference>